<feature type="domain" description="EF-hand" evidence="4">
    <location>
        <begin position="37"/>
        <end position="72"/>
    </location>
</feature>
<accession>A0A830BJ27</accession>
<dbReference type="EMBL" id="BMAC01000121">
    <property type="protein sequence ID" value="GFP86202.1"/>
    <property type="molecule type" value="Genomic_DNA"/>
</dbReference>
<keyword evidence="1" id="KW-0479">Metal-binding</keyword>
<evidence type="ECO:0000256" key="2">
    <source>
        <dbReference type="ARBA" id="ARBA00022737"/>
    </source>
</evidence>
<dbReference type="GO" id="GO:0005509">
    <property type="term" value="F:calcium ion binding"/>
    <property type="evidence" value="ECO:0007669"/>
    <property type="project" value="InterPro"/>
</dbReference>
<evidence type="ECO:0000256" key="1">
    <source>
        <dbReference type="ARBA" id="ARBA00022723"/>
    </source>
</evidence>
<evidence type="ECO:0000259" key="4">
    <source>
        <dbReference type="PROSITE" id="PS50222"/>
    </source>
</evidence>
<dbReference type="AlphaFoldDB" id="A0A830BJ27"/>
<dbReference type="Pfam" id="PF13499">
    <property type="entry name" value="EF-hand_7"/>
    <property type="match status" value="1"/>
</dbReference>
<proteinExistence type="predicted"/>
<dbReference type="PROSITE" id="PS50222">
    <property type="entry name" value="EF_HAND_2"/>
    <property type="match status" value="2"/>
</dbReference>
<evidence type="ECO:0000256" key="3">
    <source>
        <dbReference type="ARBA" id="ARBA00022837"/>
    </source>
</evidence>
<keyword evidence="3" id="KW-0106">Calcium</keyword>
<dbReference type="SMART" id="SM00054">
    <property type="entry name" value="EFh"/>
    <property type="match status" value="2"/>
</dbReference>
<dbReference type="CDD" id="cd00051">
    <property type="entry name" value="EFh"/>
    <property type="match status" value="1"/>
</dbReference>
<dbReference type="SUPFAM" id="SSF47473">
    <property type="entry name" value="EF-hand"/>
    <property type="match status" value="1"/>
</dbReference>
<evidence type="ECO:0000313" key="6">
    <source>
        <dbReference type="Proteomes" id="UP000653305"/>
    </source>
</evidence>
<comment type="caution">
    <text evidence="5">The sequence shown here is derived from an EMBL/GenBank/DDBJ whole genome shotgun (WGS) entry which is preliminary data.</text>
</comment>
<dbReference type="InterPro" id="IPR011992">
    <property type="entry name" value="EF-hand-dom_pair"/>
</dbReference>
<feature type="domain" description="EF-hand" evidence="4">
    <location>
        <begin position="75"/>
        <end position="109"/>
    </location>
</feature>
<sequence length="109" mass="12185">MNVLMDRLGVVCGLEGINGITSFGQEDFKSLFEEEEPSLGEIKEAFGVYDVNNDGFIDASELQEVVCNLGFKEKCELEECKGMIKAYDENGDGLIDFQEFAKFMDKCLC</sequence>
<dbReference type="FunFam" id="1.10.238.10:FF:000001">
    <property type="entry name" value="Calmodulin 1"/>
    <property type="match status" value="1"/>
</dbReference>
<name>A0A830BJ27_9LAMI</name>
<keyword evidence="6" id="KW-1185">Reference proteome</keyword>
<dbReference type="PROSITE" id="PS00018">
    <property type="entry name" value="EF_HAND_1"/>
    <property type="match status" value="2"/>
</dbReference>
<dbReference type="InterPro" id="IPR002048">
    <property type="entry name" value="EF_hand_dom"/>
</dbReference>
<dbReference type="Proteomes" id="UP000653305">
    <property type="component" value="Unassembled WGS sequence"/>
</dbReference>
<organism evidence="5 6">
    <name type="scientific">Phtheirospermum japonicum</name>
    <dbReference type="NCBI Taxonomy" id="374723"/>
    <lineage>
        <taxon>Eukaryota</taxon>
        <taxon>Viridiplantae</taxon>
        <taxon>Streptophyta</taxon>
        <taxon>Embryophyta</taxon>
        <taxon>Tracheophyta</taxon>
        <taxon>Spermatophyta</taxon>
        <taxon>Magnoliopsida</taxon>
        <taxon>eudicotyledons</taxon>
        <taxon>Gunneridae</taxon>
        <taxon>Pentapetalae</taxon>
        <taxon>asterids</taxon>
        <taxon>lamiids</taxon>
        <taxon>Lamiales</taxon>
        <taxon>Orobanchaceae</taxon>
        <taxon>Orobanchaceae incertae sedis</taxon>
        <taxon>Phtheirospermum</taxon>
    </lineage>
</organism>
<gene>
    <name evidence="5" type="ORF">PHJA_000764000</name>
</gene>
<keyword evidence="2" id="KW-0677">Repeat</keyword>
<evidence type="ECO:0000313" key="5">
    <source>
        <dbReference type="EMBL" id="GFP86202.1"/>
    </source>
</evidence>
<reference evidence="5" key="1">
    <citation type="submission" date="2020-07" db="EMBL/GenBank/DDBJ databases">
        <title>Ethylene signaling mediates host invasion by parasitic plants.</title>
        <authorList>
            <person name="Yoshida S."/>
        </authorList>
    </citation>
    <scope>NUCLEOTIDE SEQUENCE</scope>
    <source>
        <strain evidence="5">Okayama</strain>
    </source>
</reference>
<protein>
    <submittedName>
        <fullName evidence="5">Probable calcium-binding protein cml45</fullName>
    </submittedName>
</protein>
<dbReference type="Gene3D" id="1.10.238.10">
    <property type="entry name" value="EF-hand"/>
    <property type="match status" value="1"/>
</dbReference>
<dbReference type="PANTHER" id="PTHR10891">
    <property type="entry name" value="EF-HAND CALCIUM-BINDING DOMAIN CONTAINING PROTEIN"/>
    <property type="match status" value="1"/>
</dbReference>
<dbReference type="InterPro" id="IPR039647">
    <property type="entry name" value="EF_hand_pair_protein_CML-like"/>
</dbReference>
<dbReference type="OrthoDB" id="26525at2759"/>
<dbReference type="InterPro" id="IPR018247">
    <property type="entry name" value="EF_Hand_1_Ca_BS"/>
</dbReference>